<proteinExistence type="predicted"/>
<dbReference type="AlphaFoldDB" id="A0A4C1X812"/>
<keyword evidence="2" id="KW-1185">Reference proteome</keyword>
<accession>A0A4C1X812</accession>
<sequence length="103" mass="11914">MNACDKMFSGLMVRLLLVFIAAVVAPSTRTLLADRDLRRRRARLSAHRLVAARSALRRPLGSRRSRPFCRQRLPVATSTYRSCELRRSVRFSCLIFRLHLECL</sequence>
<comment type="caution">
    <text evidence="1">The sequence shown here is derived from an EMBL/GenBank/DDBJ whole genome shotgun (WGS) entry which is preliminary data.</text>
</comment>
<reference evidence="1 2" key="1">
    <citation type="journal article" date="2019" name="Commun. Biol.">
        <title>The bagworm genome reveals a unique fibroin gene that provides high tensile strength.</title>
        <authorList>
            <person name="Kono N."/>
            <person name="Nakamura H."/>
            <person name="Ohtoshi R."/>
            <person name="Tomita M."/>
            <person name="Numata K."/>
            <person name="Arakawa K."/>
        </authorList>
    </citation>
    <scope>NUCLEOTIDE SEQUENCE [LARGE SCALE GENOMIC DNA]</scope>
</reference>
<gene>
    <name evidence="1" type="ORF">EVAR_40967_1</name>
</gene>
<organism evidence="1 2">
    <name type="scientific">Eumeta variegata</name>
    <name type="common">Bagworm moth</name>
    <name type="synonym">Eumeta japonica</name>
    <dbReference type="NCBI Taxonomy" id="151549"/>
    <lineage>
        <taxon>Eukaryota</taxon>
        <taxon>Metazoa</taxon>
        <taxon>Ecdysozoa</taxon>
        <taxon>Arthropoda</taxon>
        <taxon>Hexapoda</taxon>
        <taxon>Insecta</taxon>
        <taxon>Pterygota</taxon>
        <taxon>Neoptera</taxon>
        <taxon>Endopterygota</taxon>
        <taxon>Lepidoptera</taxon>
        <taxon>Glossata</taxon>
        <taxon>Ditrysia</taxon>
        <taxon>Tineoidea</taxon>
        <taxon>Psychidae</taxon>
        <taxon>Oiketicinae</taxon>
        <taxon>Eumeta</taxon>
    </lineage>
</organism>
<name>A0A4C1X812_EUMVA</name>
<dbReference type="Proteomes" id="UP000299102">
    <property type="component" value="Unassembled WGS sequence"/>
</dbReference>
<evidence type="ECO:0000313" key="1">
    <source>
        <dbReference type="EMBL" id="GBP58397.1"/>
    </source>
</evidence>
<dbReference type="EMBL" id="BGZK01000733">
    <property type="protein sequence ID" value="GBP58397.1"/>
    <property type="molecule type" value="Genomic_DNA"/>
</dbReference>
<evidence type="ECO:0000313" key="2">
    <source>
        <dbReference type="Proteomes" id="UP000299102"/>
    </source>
</evidence>
<protein>
    <submittedName>
        <fullName evidence="1">Uncharacterized protein</fullName>
    </submittedName>
</protein>